<dbReference type="GO" id="GO:0016887">
    <property type="term" value="F:ATP hydrolysis activity"/>
    <property type="evidence" value="ECO:0007669"/>
    <property type="project" value="RHEA"/>
</dbReference>
<evidence type="ECO:0000256" key="2">
    <source>
        <dbReference type="ARBA" id="ARBA00022801"/>
    </source>
</evidence>
<dbReference type="GO" id="GO:0043138">
    <property type="term" value="F:3'-5' DNA helicase activity"/>
    <property type="evidence" value="ECO:0007669"/>
    <property type="project" value="UniProtKB-EC"/>
</dbReference>
<dbReference type="InterPro" id="IPR027417">
    <property type="entry name" value="P-loop_NTPase"/>
</dbReference>
<evidence type="ECO:0000313" key="11">
    <source>
        <dbReference type="EMBL" id="EYD75315.1"/>
    </source>
</evidence>
<organism evidence="11 12">
    <name type="scientific">Rubellimicrobium mesophilum DSM 19309</name>
    <dbReference type="NCBI Taxonomy" id="442562"/>
    <lineage>
        <taxon>Bacteria</taxon>
        <taxon>Pseudomonadati</taxon>
        <taxon>Pseudomonadota</taxon>
        <taxon>Alphaproteobacteria</taxon>
        <taxon>Rhodobacterales</taxon>
        <taxon>Roseobacteraceae</taxon>
        <taxon>Rubellimicrobium</taxon>
    </lineage>
</organism>
<evidence type="ECO:0000256" key="6">
    <source>
        <dbReference type="ARBA" id="ARBA00034617"/>
    </source>
</evidence>
<dbReference type="PANTHER" id="PTHR11070:SF45">
    <property type="entry name" value="DNA 3'-5' HELICASE"/>
    <property type="match status" value="1"/>
</dbReference>
<evidence type="ECO:0000256" key="5">
    <source>
        <dbReference type="ARBA" id="ARBA00023235"/>
    </source>
</evidence>
<keyword evidence="3 9" id="KW-0347">Helicase</keyword>
<protein>
    <recommendedName>
        <fullName evidence="7">DNA 3'-5' helicase</fullName>
        <ecNumber evidence="7">5.6.2.4</ecNumber>
    </recommendedName>
</protein>
<keyword evidence="4 9" id="KW-0067">ATP-binding</keyword>
<dbReference type="GO" id="GO:0000725">
    <property type="term" value="P:recombinational repair"/>
    <property type="evidence" value="ECO:0007669"/>
    <property type="project" value="TreeGrafter"/>
</dbReference>
<evidence type="ECO:0000256" key="9">
    <source>
        <dbReference type="PROSITE-ProRule" id="PRU00560"/>
    </source>
</evidence>
<dbReference type="GO" id="GO:0005829">
    <property type="term" value="C:cytosol"/>
    <property type="evidence" value="ECO:0007669"/>
    <property type="project" value="TreeGrafter"/>
</dbReference>
<reference evidence="11 12" key="1">
    <citation type="submission" date="2013-02" db="EMBL/GenBank/DDBJ databases">
        <authorList>
            <person name="Fiebig A."/>
            <person name="Goeker M."/>
            <person name="Klenk H.-P.P."/>
        </authorList>
    </citation>
    <scope>NUCLEOTIDE SEQUENCE [LARGE SCALE GENOMIC DNA]</scope>
    <source>
        <strain evidence="11 12">DSM 19309</strain>
    </source>
</reference>
<dbReference type="GO" id="GO:0005524">
    <property type="term" value="F:ATP binding"/>
    <property type="evidence" value="ECO:0007669"/>
    <property type="project" value="UniProtKB-UniRule"/>
</dbReference>
<dbReference type="AlphaFoldDB" id="A0A017HLW2"/>
<keyword evidence="5" id="KW-0413">Isomerase</keyword>
<accession>A0A017HLW2</accession>
<dbReference type="GO" id="GO:0003677">
    <property type="term" value="F:DNA binding"/>
    <property type="evidence" value="ECO:0007669"/>
    <property type="project" value="InterPro"/>
</dbReference>
<evidence type="ECO:0000313" key="12">
    <source>
        <dbReference type="Proteomes" id="UP000019666"/>
    </source>
</evidence>
<dbReference type="HOGENOM" id="CLU_009504_0_0_5"/>
<dbReference type="PATRIC" id="fig|442562.3.peg.3087"/>
<dbReference type="STRING" id="442562.Rumeso_03139"/>
<evidence type="ECO:0000259" key="10">
    <source>
        <dbReference type="PROSITE" id="PS51198"/>
    </source>
</evidence>
<dbReference type="Proteomes" id="UP000019666">
    <property type="component" value="Unassembled WGS sequence"/>
</dbReference>
<dbReference type="RefSeq" id="WP_051520983.1">
    <property type="nucleotide sequence ID" value="NZ_KK088554.1"/>
</dbReference>
<evidence type="ECO:0000256" key="1">
    <source>
        <dbReference type="ARBA" id="ARBA00022741"/>
    </source>
</evidence>
<proteinExistence type="predicted"/>
<dbReference type="InterPro" id="IPR014016">
    <property type="entry name" value="UvrD-like_ATP-bd"/>
</dbReference>
<feature type="binding site" evidence="9">
    <location>
        <begin position="171"/>
        <end position="178"/>
    </location>
    <ligand>
        <name>ATP</name>
        <dbReference type="ChEBI" id="CHEBI:30616"/>
    </ligand>
</feature>
<keyword evidence="1 9" id="KW-0547">Nucleotide-binding</keyword>
<name>A0A017HLW2_9RHOB</name>
<dbReference type="InterPro" id="IPR014017">
    <property type="entry name" value="DNA_helicase_UvrD-like_C"/>
</dbReference>
<dbReference type="Pfam" id="PF13361">
    <property type="entry name" value="UvrD_C"/>
    <property type="match status" value="1"/>
</dbReference>
<dbReference type="Pfam" id="PF00580">
    <property type="entry name" value="UvrD-helicase"/>
    <property type="match status" value="1"/>
</dbReference>
<gene>
    <name evidence="11" type="ORF">Rumeso_03139</name>
</gene>
<dbReference type="PANTHER" id="PTHR11070">
    <property type="entry name" value="UVRD / RECB / PCRA DNA HELICASE FAMILY MEMBER"/>
    <property type="match status" value="1"/>
</dbReference>
<keyword evidence="2 9" id="KW-0378">Hydrolase</keyword>
<sequence>MPGVGEDLPHGQGYAANGVDRPLVDLLPSELSDLLFEGMSRSAMRLFEALDGRAGTGDILAVTQNLEDRERADLLERVFNQLAVGNVDGAGDIIRYATGQMEDLPSVPDDQLLEVEDGPDVRWLRIGSPEYEAWMKAFELRSKWQEWFLFLHRDQERVVKADYPGPAHLSGVSGSGKTCVAVRRALRLAETPGSKVLLVTLNRSLAGLLNQLVEAIAIDPEVRSRIEVSSFFQLAQKLLHKLEPANALMYDDVTWKLEEHVDEVFREFYRCWLNSDAAAVLMPLHISLNARGISAEVYLREEFDWIRSAFLLERRSEYRRIERQGRRVPITSDRREAILQGLAGWEAKMKAVGVIDYLGLTAALAQHQGDLKPSYTNILIDEAQDFGTTELAILRTLVPRGDDDLFLCGDVAQTVLPKHRSLAEAQIQGGTRAKIVQNYRNSREILSAAYAVLQQNLTEDMFDSEDLEILDPKYASFRGSAPMALSADSLSEEIPFALAYAKSSLKQGARSVCIAFAGFSARDVAAFARRCGIQALDGAYEPSQAPLVFSDLEQTKGYEFDCMIIVNCAAGVLPPRDGPEEEAYRIACKLYVAMTRARRELIVSFSGTASPWIVGAKDSFGTAFWSAVEEPDPEHRAGVPEILPEIQPEGGVESLYALTGRAFLYTSLGLGLSVETQQKLLEIVDGQGSLRGKVRLKWRTVGALLNDLHQSRRSDVIVGPVVAAELRSKLPLNLEVRAGELA</sequence>
<comment type="caution">
    <text evidence="11">The sequence shown here is derived from an EMBL/GenBank/DDBJ whole genome shotgun (WGS) entry which is preliminary data.</text>
</comment>
<dbReference type="EMBL" id="AOSK01000087">
    <property type="protein sequence ID" value="EYD75315.1"/>
    <property type="molecule type" value="Genomic_DNA"/>
</dbReference>
<feature type="domain" description="UvrD-like helicase ATP-binding" evidence="10">
    <location>
        <begin position="150"/>
        <end position="460"/>
    </location>
</feature>
<keyword evidence="12" id="KW-1185">Reference proteome</keyword>
<dbReference type="EC" id="5.6.2.4" evidence="7"/>
<dbReference type="SUPFAM" id="SSF52540">
    <property type="entry name" value="P-loop containing nucleoside triphosphate hydrolases"/>
    <property type="match status" value="1"/>
</dbReference>
<evidence type="ECO:0000256" key="7">
    <source>
        <dbReference type="ARBA" id="ARBA00034808"/>
    </source>
</evidence>
<dbReference type="Gene3D" id="3.40.50.300">
    <property type="entry name" value="P-loop containing nucleotide triphosphate hydrolases"/>
    <property type="match status" value="2"/>
</dbReference>
<comment type="catalytic activity">
    <reaction evidence="6">
        <text>Couples ATP hydrolysis with the unwinding of duplex DNA by translocating in the 3'-5' direction.</text>
        <dbReference type="EC" id="5.6.2.4"/>
    </reaction>
</comment>
<dbReference type="PROSITE" id="PS51198">
    <property type="entry name" value="UVRD_HELICASE_ATP_BIND"/>
    <property type="match status" value="1"/>
</dbReference>
<evidence type="ECO:0000256" key="8">
    <source>
        <dbReference type="ARBA" id="ARBA00048988"/>
    </source>
</evidence>
<comment type="catalytic activity">
    <reaction evidence="8">
        <text>ATP + H2O = ADP + phosphate + H(+)</text>
        <dbReference type="Rhea" id="RHEA:13065"/>
        <dbReference type="ChEBI" id="CHEBI:15377"/>
        <dbReference type="ChEBI" id="CHEBI:15378"/>
        <dbReference type="ChEBI" id="CHEBI:30616"/>
        <dbReference type="ChEBI" id="CHEBI:43474"/>
        <dbReference type="ChEBI" id="CHEBI:456216"/>
        <dbReference type="EC" id="5.6.2.4"/>
    </reaction>
</comment>
<evidence type="ECO:0000256" key="3">
    <source>
        <dbReference type="ARBA" id="ARBA00022806"/>
    </source>
</evidence>
<evidence type="ECO:0000256" key="4">
    <source>
        <dbReference type="ARBA" id="ARBA00022840"/>
    </source>
</evidence>
<dbReference type="InterPro" id="IPR000212">
    <property type="entry name" value="DNA_helicase_UvrD/REP"/>
</dbReference>